<gene>
    <name evidence="2" type="ORF">HNQ52_001258</name>
</gene>
<protein>
    <submittedName>
        <fullName evidence="2">Putative outer membrane repeat protein</fullName>
    </submittedName>
</protein>
<dbReference type="AlphaFoldDB" id="A0A7W8FZZ6"/>
<evidence type="ECO:0000313" key="2">
    <source>
        <dbReference type="EMBL" id="MBB5207729.1"/>
    </source>
</evidence>
<dbReference type="SUPFAM" id="SSF51126">
    <property type="entry name" value="Pectin lyase-like"/>
    <property type="match status" value="2"/>
</dbReference>
<dbReference type="PANTHER" id="PTHR11319">
    <property type="entry name" value="G PROTEIN-COUPLED RECEPTOR-RELATED"/>
    <property type="match status" value="1"/>
</dbReference>
<comment type="caution">
    <text evidence="2">The sequence shown here is derived from an EMBL/GenBank/DDBJ whole genome shotgun (WGS) entry which is preliminary data.</text>
</comment>
<dbReference type="InterPro" id="IPR059226">
    <property type="entry name" value="Choice_anch_Q_dom"/>
</dbReference>
<evidence type="ECO:0000313" key="3">
    <source>
        <dbReference type="Proteomes" id="UP000521199"/>
    </source>
</evidence>
<keyword evidence="1" id="KW-0732">Signal</keyword>
<keyword evidence="3" id="KW-1185">Reference proteome</keyword>
<dbReference type="SMART" id="SM00710">
    <property type="entry name" value="PbH1"/>
    <property type="match status" value="6"/>
</dbReference>
<dbReference type="NCBIfam" id="NF041518">
    <property type="entry name" value="choice_anch_Q"/>
    <property type="match status" value="1"/>
</dbReference>
<evidence type="ECO:0000256" key="1">
    <source>
        <dbReference type="SAM" id="SignalP"/>
    </source>
</evidence>
<feature type="chain" id="PRO_5030640802" evidence="1">
    <location>
        <begin position="22"/>
        <end position="529"/>
    </location>
</feature>
<feature type="signal peptide" evidence="1">
    <location>
        <begin position="1"/>
        <end position="21"/>
    </location>
</feature>
<dbReference type="InterPro" id="IPR006626">
    <property type="entry name" value="PbH1"/>
</dbReference>
<sequence>MLRQFPALLAAALACTLPAHAADIVVDTSSDGPVIPVGRCTLRQAVTAANTDAATGGCSAGSGDDRIVFDGVAVITLRSALPSITESLEFDGEASLVTLRRDPDDVDLFRLLDASTTTTLTLRWIAIENGAVAGATPPLADGAGVRALGTLILEDSRVTGNSASGANSNGGGIRAGTVQLLRSVVSGNAATHAGGGVYATGAVTLVDSRIEDNAATAADSFGGGVSAGTFDATGSTIAQNAAGRTGGGVYADSVALTDSVVEGNSLGDDASRGGGVRSEGAIVATRSRVSDNTAVESGGGLRGETVTLVDSLVDGNAVTGAAGMGGGAYAEVQVDATRSTFANNTVGQAGGGAYGIAVTLRNSTLSGNVAVLCGGGLIGSLISVQNSTITDNGAGDNASGGICALASGEQAHSLSISNSIVYGNLGDIGTILDPVDAAGINNIIGPVGGSVSVPVDTIDCDPQLAPLADNGGPTPTHAIGSASCALDGATNPFDFPTDQRGEARTVGAGTDIGAYELQTLLVFRDGFEG</sequence>
<proteinExistence type="predicted"/>
<dbReference type="PANTHER" id="PTHR11319:SF35">
    <property type="entry name" value="OUTER MEMBRANE PROTEIN PMPC-RELATED"/>
    <property type="match status" value="1"/>
</dbReference>
<dbReference type="Proteomes" id="UP000521199">
    <property type="component" value="Unassembled WGS sequence"/>
</dbReference>
<organism evidence="2 3">
    <name type="scientific">Chiayiivirga flava</name>
    <dbReference type="NCBI Taxonomy" id="659595"/>
    <lineage>
        <taxon>Bacteria</taxon>
        <taxon>Pseudomonadati</taxon>
        <taxon>Pseudomonadota</taxon>
        <taxon>Gammaproteobacteria</taxon>
        <taxon>Lysobacterales</taxon>
        <taxon>Lysobacteraceae</taxon>
        <taxon>Chiayiivirga</taxon>
    </lineage>
</organism>
<dbReference type="PROSITE" id="PS51257">
    <property type="entry name" value="PROKAR_LIPOPROTEIN"/>
    <property type="match status" value="1"/>
</dbReference>
<dbReference type="EMBL" id="JACHHP010000002">
    <property type="protein sequence ID" value="MBB5207729.1"/>
    <property type="molecule type" value="Genomic_DNA"/>
</dbReference>
<name>A0A7W8FZZ6_9GAMM</name>
<accession>A0A7W8FZZ6</accession>
<dbReference type="RefSeq" id="WP_183960265.1">
    <property type="nucleotide sequence ID" value="NZ_JACHHP010000002.1"/>
</dbReference>
<reference evidence="2 3" key="1">
    <citation type="submission" date="2020-08" db="EMBL/GenBank/DDBJ databases">
        <title>Genomic Encyclopedia of Type Strains, Phase IV (KMG-IV): sequencing the most valuable type-strain genomes for metagenomic binning, comparative biology and taxonomic classification.</title>
        <authorList>
            <person name="Goeker M."/>
        </authorList>
    </citation>
    <scope>NUCLEOTIDE SEQUENCE [LARGE SCALE GENOMIC DNA]</scope>
    <source>
        <strain evidence="2 3">DSM 24163</strain>
    </source>
</reference>
<dbReference type="InterPro" id="IPR011050">
    <property type="entry name" value="Pectin_lyase_fold/virulence"/>
</dbReference>